<protein>
    <submittedName>
        <fullName evidence="1">Uncharacterized protein</fullName>
    </submittedName>
</protein>
<name>A0AB34R5E8_9PORP</name>
<comment type="caution">
    <text evidence="1">The sequence shown here is derived from an EMBL/GenBank/DDBJ whole genome shotgun (WGS) entry which is preliminary data.</text>
</comment>
<gene>
    <name evidence="1" type="ORF">IE90_06960</name>
</gene>
<proteinExistence type="predicted"/>
<reference evidence="1 2" key="1">
    <citation type="submission" date="2014-07" db="EMBL/GenBank/DDBJ databases">
        <title>Porphyromonadaceae bacterium OUH 334697 = ATCC BAA-2682 = DSM 28341 draft genome.</title>
        <authorList>
            <person name="Sydenham T.V."/>
            <person name="Hasman H."/>
            <person name="Justesen U.S."/>
        </authorList>
    </citation>
    <scope>NUCLEOTIDE SEQUENCE [LARGE SCALE GENOMIC DNA]</scope>
    <source>
        <strain evidence="1 2">OUH 334697</strain>
    </source>
</reference>
<accession>A0AB34R5E8</accession>
<dbReference type="Proteomes" id="UP000031937">
    <property type="component" value="Unassembled WGS sequence"/>
</dbReference>
<evidence type="ECO:0000313" key="1">
    <source>
        <dbReference type="EMBL" id="KIO45164.1"/>
    </source>
</evidence>
<dbReference type="EMBL" id="JPIT01000018">
    <property type="protein sequence ID" value="KIO45164.1"/>
    <property type="molecule type" value="Genomic_DNA"/>
</dbReference>
<dbReference type="AlphaFoldDB" id="A0AB34R5E8"/>
<organism evidence="1 2">
    <name type="scientific">Sanguibacteroides justesenii</name>
    <dbReference type="NCBI Taxonomy" id="1547597"/>
    <lineage>
        <taxon>Bacteria</taxon>
        <taxon>Pseudomonadati</taxon>
        <taxon>Bacteroidota</taxon>
        <taxon>Bacteroidia</taxon>
        <taxon>Bacteroidales</taxon>
        <taxon>Porphyromonadaceae</taxon>
        <taxon>Sanguibacteroides</taxon>
    </lineage>
</organism>
<sequence length="59" mass="7545">MLNYSFSSVKNLHRKRQMIVICKIEKILMRWAEKIYFRVFYMFFSVHRYGFKSHFFFFF</sequence>
<evidence type="ECO:0000313" key="2">
    <source>
        <dbReference type="Proteomes" id="UP000031937"/>
    </source>
</evidence>